<feature type="transmembrane region" description="Helical" evidence="5">
    <location>
        <begin position="160"/>
        <end position="178"/>
    </location>
</feature>
<feature type="transmembrane region" description="Helical" evidence="5">
    <location>
        <begin position="271"/>
        <end position="289"/>
    </location>
</feature>
<keyword evidence="8" id="KW-1185">Reference proteome</keyword>
<dbReference type="CDD" id="cd17393">
    <property type="entry name" value="MFS_MosC_like"/>
    <property type="match status" value="1"/>
</dbReference>
<dbReference type="PANTHER" id="PTHR23514:SF13">
    <property type="entry name" value="INNER MEMBRANE PROTEIN YBJJ"/>
    <property type="match status" value="1"/>
</dbReference>
<accession>A0AAE3GD76</accession>
<sequence>MLSARTAVFVIFVLNGATYGSWAARVPALTTQVGATEGTLGLALLGSSVGMVLMAPFAGRICARLGERLVLALASGLASLLLPLLGLAGSPVQLGVVLFGMGLLVCLWDVAMNVAAAEVGRVLDRPLMPQFHSGFSFGGLLGSAAAGLAATAGWSPLRHLAAVAVLSLAAIGLVARALPGAASGRPTPDAVPAAPGPAPIRQPVLWLLAGIALCAAIAEGASSDWSALFLVTERGSGEGAAAIAFSGFAVAMALTRLLGEPAQRRWGPFRLLGTGAVVAAVGLATAVLVPVAATAYAGFVLAGMGLAFAFPLVMDLASRVGRRPDGTGGQSAIGFVTAVSYTGFLAGPPLVGGLAQASSLTVSMAVVAAVAALMAPTVWLAHRAVRRGAAEPSQPARSSTAG</sequence>
<comment type="subcellular location">
    <subcellularLocation>
        <location evidence="1">Cell membrane</location>
        <topology evidence="1">Multi-pass membrane protein</topology>
    </subcellularLocation>
</comment>
<dbReference type="PANTHER" id="PTHR23514">
    <property type="entry name" value="BYPASS OF STOP CODON PROTEIN 6"/>
    <property type="match status" value="1"/>
</dbReference>
<dbReference type="Proteomes" id="UP001206128">
    <property type="component" value="Unassembled WGS sequence"/>
</dbReference>
<dbReference type="Gene3D" id="1.20.1250.20">
    <property type="entry name" value="MFS general substrate transporter like domains"/>
    <property type="match status" value="2"/>
</dbReference>
<reference evidence="7" key="1">
    <citation type="submission" date="2022-06" db="EMBL/GenBank/DDBJ databases">
        <title>Genomic Encyclopedia of Archaeal and Bacterial Type Strains, Phase II (KMG-II): from individual species to whole genera.</title>
        <authorList>
            <person name="Goeker M."/>
        </authorList>
    </citation>
    <scope>NUCLEOTIDE SEQUENCE</scope>
    <source>
        <strain evidence="7">DSM 43935</strain>
    </source>
</reference>
<dbReference type="InterPro" id="IPR036259">
    <property type="entry name" value="MFS_trans_sf"/>
</dbReference>
<dbReference type="InterPro" id="IPR020846">
    <property type="entry name" value="MFS_dom"/>
</dbReference>
<organism evidence="7 8">
    <name type="scientific">Goodfellowiella coeruleoviolacea</name>
    <dbReference type="NCBI Taxonomy" id="334858"/>
    <lineage>
        <taxon>Bacteria</taxon>
        <taxon>Bacillati</taxon>
        <taxon>Actinomycetota</taxon>
        <taxon>Actinomycetes</taxon>
        <taxon>Pseudonocardiales</taxon>
        <taxon>Pseudonocardiaceae</taxon>
        <taxon>Goodfellowiella</taxon>
    </lineage>
</organism>
<feature type="domain" description="Major facilitator superfamily (MFS) profile" evidence="6">
    <location>
        <begin position="4"/>
        <end position="386"/>
    </location>
</feature>
<feature type="transmembrane region" description="Helical" evidence="5">
    <location>
        <begin position="329"/>
        <end position="351"/>
    </location>
</feature>
<dbReference type="InterPro" id="IPR011701">
    <property type="entry name" value="MFS"/>
</dbReference>
<evidence type="ECO:0000259" key="6">
    <source>
        <dbReference type="PROSITE" id="PS50850"/>
    </source>
</evidence>
<evidence type="ECO:0000313" key="7">
    <source>
        <dbReference type="EMBL" id="MCP2165059.1"/>
    </source>
</evidence>
<feature type="transmembrane region" description="Helical" evidence="5">
    <location>
        <begin position="357"/>
        <end position="381"/>
    </location>
</feature>
<evidence type="ECO:0000256" key="3">
    <source>
        <dbReference type="ARBA" id="ARBA00022989"/>
    </source>
</evidence>
<evidence type="ECO:0000256" key="2">
    <source>
        <dbReference type="ARBA" id="ARBA00022692"/>
    </source>
</evidence>
<dbReference type="InterPro" id="IPR051788">
    <property type="entry name" value="MFS_Transporter"/>
</dbReference>
<feature type="transmembrane region" description="Helical" evidence="5">
    <location>
        <begin position="204"/>
        <end position="221"/>
    </location>
</feature>
<dbReference type="EMBL" id="JAMTCK010000004">
    <property type="protein sequence ID" value="MCP2165059.1"/>
    <property type="molecule type" value="Genomic_DNA"/>
</dbReference>
<feature type="transmembrane region" description="Helical" evidence="5">
    <location>
        <begin position="295"/>
        <end position="317"/>
    </location>
</feature>
<gene>
    <name evidence="7" type="ORF">LX83_001908</name>
</gene>
<evidence type="ECO:0000256" key="5">
    <source>
        <dbReference type="SAM" id="Phobius"/>
    </source>
</evidence>
<keyword evidence="2 5" id="KW-0812">Transmembrane</keyword>
<dbReference type="Pfam" id="PF07690">
    <property type="entry name" value="MFS_1"/>
    <property type="match status" value="1"/>
</dbReference>
<evidence type="ECO:0000256" key="1">
    <source>
        <dbReference type="ARBA" id="ARBA00004651"/>
    </source>
</evidence>
<feature type="transmembrane region" description="Helical" evidence="5">
    <location>
        <begin position="241"/>
        <end position="259"/>
    </location>
</feature>
<dbReference type="SUPFAM" id="SSF103473">
    <property type="entry name" value="MFS general substrate transporter"/>
    <property type="match status" value="1"/>
</dbReference>
<keyword evidence="3 5" id="KW-1133">Transmembrane helix</keyword>
<comment type="caution">
    <text evidence="7">The sequence shown here is derived from an EMBL/GenBank/DDBJ whole genome shotgun (WGS) entry which is preliminary data.</text>
</comment>
<feature type="transmembrane region" description="Helical" evidence="5">
    <location>
        <begin position="69"/>
        <end position="88"/>
    </location>
</feature>
<dbReference type="GO" id="GO:0022857">
    <property type="term" value="F:transmembrane transporter activity"/>
    <property type="evidence" value="ECO:0007669"/>
    <property type="project" value="InterPro"/>
</dbReference>
<keyword evidence="4 5" id="KW-0472">Membrane</keyword>
<evidence type="ECO:0000256" key="4">
    <source>
        <dbReference type="ARBA" id="ARBA00023136"/>
    </source>
</evidence>
<dbReference type="GO" id="GO:0005886">
    <property type="term" value="C:plasma membrane"/>
    <property type="evidence" value="ECO:0007669"/>
    <property type="project" value="UniProtKB-SubCell"/>
</dbReference>
<feature type="transmembrane region" description="Helical" evidence="5">
    <location>
        <begin position="94"/>
        <end position="115"/>
    </location>
</feature>
<feature type="transmembrane region" description="Helical" evidence="5">
    <location>
        <begin position="39"/>
        <end position="57"/>
    </location>
</feature>
<protein>
    <submittedName>
        <fullName evidence="7">Nitrate/nitrite transporter NarK</fullName>
    </submittedName>
</protein>
<evidence type="ECO:0000313" key="8">
    <source>
        <dbReference type="Proteomes" id="UP001206128"/>
    </source>
</evidence>
<feature type="transmembrane region" description="Helical" evidence="5">
    <location>
        <begin position="135"/>
        <end position="154"/>
    </location>
</feature>
<dbReference type="AlphaFoldDB" id="A0AAE3GD76"/>
<proteinExistence type="predicted"/>
<name>A0AAE3GD76_9PSEU</name>
<dbReference type="PROSITE" id="PS50850">
    <property type="entry name" value="MFS"/>
    <property type="match status" value="1"/>
</dbReference>